<feature type="transmembrane region" description="Helical" evidence="1">
    <location>
        <begin position="66"/>
        <end position="92"/>
    </location>
</feature>
<sequence length="128" mass="13922">MCSYLCALLLFGFNLLCALGVLWRWGGLGVLSFEVAFLSFLLILLAGYKQLKRKLQEIKEPTPSKFFAFGLGVQTSLGWLKIGAYAVFLGGLFGLLNSKLLMPLPYFVGLGACLVGVLALQALKRAKS</sequence>
<name>A0A0K2XJP3_9HELI</name>
<dbReference type="EMBL" id="CDMH01000004">
    <property type="protein sequence ID" value="CRF41886.1"/>
    <property type="molecule type" value="Genomic_DNA"/>
</dbReference>
<dbReference type="GeneID" id="82131780"/>
<dbReference type="EMBL" id="CDMG01000004">
    <property type="protein sequence ID" value="CRI32336.1"/>
    <property type="molecule type" value="Genomic_DNA"/>
</dbReference>
<dbReference type="RefSeq" id="WP_053940588.1">
    <property type="nucleotide sequence ID" value="NZ_BSCV01000019.1"/>
</dbReference>
<keyword evidence="1" id="KW-1133">Transmembrane helix</keyword>
<dbReference type="AlphaFoldDB" id="A0A0K2XJP3"/>
<feature type="transmembrane region" description="Helical" evidence="1">
    <location>
        <begin position="104"/>
        <end position="123"/>
    </location>
</feature>
<evidence type="ECO:0000313" key="7">
    <source>
        <dbReference type="Proteomes" id="UP000041394"/>
    </source>
</evidence>
<keyword evidence="1" id="KW-0812">Transmembrane</keyword>
<feature type="transmembrane region" description="Helical" evidence="1">
    <location>
        <begin position="28"/>
        <end position="46"/>
    </location>
</feature>
<dbReference type="Proteomes" id="UP000045175">
    <property type="component" value="Unassembled WGS sequence"/>
</dbReference>
<dbReference type="STRING" id="1578720.HAL011_05350"/>
<keyword evidence="6" id="KW-1185">Reference proteome</keyword>
<evidence type="ECO:0000313" key="2">
    <source>
        <dbReference type="EMBL" id="CRF40772.1"/>
    </source>
</evidence>
<dbReference type="Proteomes" id="UP000043437">
    <property type="component" value="Unassembled WGS sequence"/>
</dbReference>
<accession>A0A0K2XJP3</accession>
<dbReference type="EMBL" id="CDMN01000069">
    <property type="protein sequence ID" value="CRF44969.1"/>
    <property type="molecule type" value="Genomic_DNA"/>
</dbReference>
<evidence type="ECO:0000313" key="4">
    <source>
        <dbReference type="EMBL" id="CRF44969.1"/>
    </source>
</evidence>
<reference evidence="6" key="3">
    <citation type="submission" date="2014-12" db="EMBL/GenBank/DDBJ databases">
        <authorList>
            <person name="Smet A."/>
        </authorList>
    </citation>
    <scope>NUCLEOTIDE SEQUENCE [LARGE SCALE GENOMIC DNA]</scope>
</reference>
<dbReference type="EMBL" id="CDML01000013">
    <property type="protein sequence ID" value="CRF40772.1"/>
    <property type="molecule type" value="Genomic_DNA"/>
</dbReference>
<protein>
    <submittedName>
        <fullName evidence="4">Putative</fullName>
    </submittedName>
</protein>
<organism evidence="4 7">
    <name type="scientific">Helicobacter ailurogastricus</name>
    <dbReference type="NCBI Taxonomy" id="1578720"/>
    <lineage>
        <taxon>Bacteria</taxon>
        <taxon>Pseudomonadati</taxon>
        <taxon>Campylobacterota</taxon>
        <taxon>Epsilonproteobacteria</taxon>
        <taxon>Campylobacterales</taxon>
        <taxon>Helicobacteraceae</taxon>
        <taxon>Helicobacter</taxon>
    </lineage>
</organism>
<evidence type="ECO:0000313" key="5">
    <source>
        <dbReference type="EMBL" id="CRI32336.1"/>
    </source>
</evidence>
<gene>
    <name evidence="2" type="ORF">HAL011_05350</name>
    <name evidence="3" type="ORF">HAL013_00320</name>
    <name evidence="5" type="ORF">HAL07_08110</name>
    <name evidence="4" type="ORF">HAL09_15980</name>
</gene>
<evidence type="ECO:0000256" key="1">
    <source>
        <dbReference type="SAM" id="Phobius"/>
    </source>
</evidence>
<reference evidence="4" key="1">
    <citation type="submission" date="2014-12" db="EMBL/GenBank/DDBJ databases">
        <title>Whole genome sequences of four Staphylococcus schleiferi canine isolates.</title>
        <authorList>
            <person name="Misic A.M."/>
            <person name="Cain C."/>
            <person name="Morris D.O."/>
            <person name="Rankin S."/>
            <person name="Beiting D."/>
        </authorList>
    </citation>
    <scope>NUCLEOTIDE SEQUENCE</scope>
    <source>
        <strain evidence="2">ASB11</strain>
        <strain evidence="3">ASB13</strain>
        <strain evidence="5">ASB7</strain>
        <strain evidence="4">ASB9</strain>
    </source>
</reference>
<evidence type="ECO:0000313" key="8">
    <source>
        <dbReference type="Proteomes" id="UP000043437"/>
    </source>
</evidence>
<dbReference type="Proteomes" id="UP000038622">
    <property type="component" value="Unassembled WGS sequence"/>
</dbReference>
<proteinExistence type="predicted"/>
<keyword evidence="1" id="KW-0472">Membrane</keyword>
<dbReference type="Proteomes" id="UP000041394">
    <property type="component" value="Unassembled WGS sequence"/>
</dbReference>
<evidence type="ECO:0000313" key="3">
    <source>
        <dbReference type="EMBL" id="CRF41886.1"/>
    </source>
</evidence>
<evidence type="ECO:0000313" key="6">
    <source>
        <dbReference type="Proteomes" id="UP000038622"/>
    </source>
</evidence>
<dbReference type="OrthoDB" id="5325354at2"/>
<reference evidence="7 8" key="2">
    <citation type="submission" date="2014-12" db="EMBL/GenBank/DDBJ databases">
        <authorList>
            <person name="Jaenicke S."/>
        </authorList>
    </citation>
    <scope>NUCLEOTIDE SEQUENCE [LARGE SCALE GENOMIC DNA]</scope>
</reference>